<evidence type="ECO:0000256" key="1">
    <source>
        <dbReference type="SAM" id="MobiDB-lite"/>
    </source>
</evidence>
<dbReference type="Proteomes" id="UP000316304">
    <property type="component" value="Unassembled WGS sequence"/>
</dbReference>
<dbReference type="AlphaFoldDB" id="A0A5C6CBU8"/>
<dbReference type="EMBL" id="SJPT01000006">
    <property type="protein sequence ID" value="TWU21505.1"/>
    <property type="molecule type" value="Genomic_DNA"/>
</dbReference>
<comment type="caution">
    <text evidence="2">The sequence shown here is derived from an EMBL/GenBank/DDBJ whole genome shotgun (WGS) entry which is preliminary data.</text>
</comment>
<sequence>MLAESFGARGRLGSLMRRIGRAGERSMFAGIAPVNPKPPNPNRGTSSGEPPIVSPPYHNTRELGLV</sequence>
<gene>
    <name evidence="2" type="ORF">Pla52o_36920</name>
</gene>
<organism evidence="2 3">
    <name type="scientific">Novipirellula galeiformis</name>
    <dbReference type="NCBI Taxonomy" id="2528004"/>
    <lineage>
        <taxon>Bacteria</taxon>
        <taxon>Pseudomonadati</taxon>
        <taxon>Planctomycetota</taxon>
        <taxon>Planctomycetia</taxon>
        <taxon>Pirellulales</taxon>
        <taxon>Pirellulaceae</taxon>
        <taxon>Novipirellula</taxon>
    </lineage>
</organism>
<proteinExistence type="predicted"/>
<accession>A0A5C6CBU8</accession>
<keyword evidence="3" id="KW-1185">Reference proteome</keyword>
<name>A0A5C6CBU8_9BACT</name>
<protein>
    <submittedName>
        <fullName evidence="2">Uncharacterized protein</fullName>
    </submittedName>
</protein>
<reference evidence="2 3" key="1">
    <citation type="submission" date="2019-02" db="EMBL/GenBank/DDBJ databases">
        <title>Deep-cultivation of Planctomycetes and their phenomic and genomic characterization uncovers novel biology.</title>
        <authorList>
            <person name="Wiegand S."/>
            <person name="Jogler M."/>
            <person name="Boedeker C."/>
            <person name="Pinto D."/>
            <person name="Vollmers J."/>
            <person name="Rivas-Marin E."/>
            <person name="Kohn T."/>
            <person name="Peeters S.H."/>
            <person name="Heuer A."/>
            <person name="Rast P."/>
            <person name="Oberbeckmann S."/>
            <person name="Bunk B."/>
            <person name="Jeske O."/>
            <person name="Meyerdierks A."/>
            <person name="Storesund J.E."/>
            <person name="Kallscheuer N."/>
            <person name="Luecker S."/>
            <person name="Lage O.M."/>
            <person name="Pohl T."/>
            <person name="Merkel B.J."/>
            <person name="Hornburger P."/>
            <person name="Mueller R.-W."/>
            <person name="Bruemmer F."/>
            <person name="Labrenz M."/>
            <person name="Spormann A.M."/>
            <person name="Op Den Camp H."/>
            <person name="Overmann J."/>
            <person name="Amann R."/>
            <person name="Jetten M.S.M."/>
            <person name="Mascher T."/>
            <person name="Medema M.H."/>
            <person name="Devos D.P."/>
            <person name="Kaster A.-K."/>
            <person name="Ovreas L."/>
            <person name="Rohde M."/>
            <person name="Galperin M.Y."/>
            <person name="Jogler C."/>
        </authorList>
    </citation>
    <scope>NUCLEOTIDE SEQUENCE [LARGE SCALE GENOMIC DNA]</scope>
    <source>
        <strain evidence="2 3">Pla52o</strain>
    </source>
</reference>
<feature type="region of interest" description="Disordered" evidence="1">
    <location>
        <begin position="27"/>
        <end position="66"/>
    </location>
</feature>
<evidence type="ECO:0000313" key="3">
    <source>
        <dbReference type="Proteomes" id="UP000316304"/>
    </source>
</evidence>
<evidence type="ECO:0000313" key="2">
    <source>
        <dbReference type="EMBL" id="TWU21505.1"/>
    </source>
</evidence>